<keyword evidence="1" id="KW-0732">Signal</keyword>
<keyword evidence="3" id="KW-1185">Reference proteome</keyword>
<name>A0AAD7IEP6_9AGAR</name>
<evidence type="ECO:0000256" key="1">
    <source>
        <dbReference type="SAM" id="SignalP"/>
    </source>
</evidence>
<dbReference type="AlphaFoldDB" id="A0AAD7IEP6"/>
<organism evidence="2 3">
    <name type="scientific">Mycena metata</name>
    <dbReference type="NCBI Taxonomy" id="1033252"/>
    <lineage>
        <taxon>Eukaryota</taxon>
        <taxon>Fungi</taxon>
        <taxon>Dikarya</taxon>
        <taxon>Basidiomycota</taxon>
        <taxon>Agaricomycotina</taxon>
        <taxon>Agaricomycetes</taxon>
        <taxon>Agaricomycetidae</taxon>
        <taxon>Agaricales</taxon>
        <taxon>Marasmiineae</taxon>
        <taxon>Mycenaceae</taxon>
        <taxon>Mycena</taxon>
    </lineage>
</organism>
<protein>
    <submittedName>
        <fullName evidence="2">Uncharacterized protein</fullName>
    </submittedName>
</protein>
<evidence type="ECO:0000313" key="2">
    <source>
        <dbReference type="EMBL" id="KAJ7740607.1"/>
    </source>
</evidence>
<comment type="caution">
    <text evidence="2">The sequence shown here is derived from an EMBL/GenBank/DDBJ whole genome shotgun (WGS) entry which is preliminary data.</text>
</comment>
<dbReference type="Proteomes" id="UP001215598">
    <property type="component" value="Unassembled WGS sequence"/>
</dbReference>
<accession>A0AAD7IEP6</accession>
<gene>
    <name evidence="2" type="ORF">B0H16DRAFT_1890768</name>
</gene>
<feature type="signal peptide" evidence="1">
    <location>
        <begin position="1"/>
        <end position="19"/>
    </location>
</feature>
<evidence type="ECO:0000313" key="3">
    <source>
        <dbReference type="Proteomes" id="UP001215598"/>
    </source>
</evidence>
<sequence>MKFSIVLSALLSAITAVSGLVVPDSDIVSRNAAIQQSEHPELIARLCARAKGEEPAGESDKAADAAAGDAVGFTIECC</sequence>
<proteinExistence type="predicted"/>
<reference evidence="2" key="1">
    <citation type="submission" date="2023-03" db="EMBL/GenBank/DDBJ databases">
        <title>Massive genome expansion in bonnet fungi (Mycena s.s.) driven by repeated elements and novel gene families across ecological guilds.</title>
        <authorList>
            <consortium name="Lawrence Berkeley National Laboratory"/>
            <person name="Harder C.B."/>
            <person name="Miyauchi S."/>
            <person name="Viragh M."/>
            <person name="Kuo A."/>
            <person name="Thoen E."/>
            <person name="Andreopoulos B."/>
            <person name="Lu D."/>
            <person name="Skrede I."/>
            <person name="Drula E."/>
            <person name="Henrissat B."/>
            <person name="Morin E."/>
            <person name="Kohler A."/>
            <person name="Barry K."/>
            <person name="LaButti K."/>
            <person name="Morin E."/>
            <person name="Salamov A."/>
            <person name="Lipzen A."/>
            <person name="Mereny Z."/>
            <person name="Hegedus B."/>
            <person name="Baldrian P."/>
            <person name="Stursova M."/>
            <person name="Weitz H."/>
            <person name="Taylor A."/>
            <person name="Grigoriev I.V."/>
            <person name="Nagy L.G."/>
            <person name="Martin F."/>
            <person name="Kauserud H."/>
        </authorList>
    </citation>
    <scope>NUCLEOTIDE SEQUENCE</scope>
    <source>
        <strain evidence="2">CBHHK182m</strain>
    </source>
</reference>
<dbReference type="EMBL" id="JARKIB010000102">
    <property type="protein sequence ID" value="KAJ7740607.1"/>
    <property type="molecule type" value="Genomic_DNA"/>
</dbReference>
<feature type="chain" id="PRO_5042039891" evidence="1">
    <location>
        <begin position="20"/>
        <end position="78"/>
    </location>
</feature>